<reference evidence="2 3" key="1">
    <citation type="journal article" date="2023" name="Life. Sci Alliance">
        <title>Evolutionary insights into 3D genome organization and epigenetic landscape of Vigna mungo.</title>
        <authorList>
            <person name="Junaid A."/>
            <person name="Singh B."/>
            <person name="Bhatia S."/>
        </authorList>
    </citation>
    <scope>NUCLEOTIDE SEQUENCE [LARGE SCALE GENOMIC DNA]</scope>
    <source>
        <strain evidence="2">Urdbean</strain>
    </source>
</reference>
<evidence type="ECO:0000256" key="1">
    <source>
        <dbReference type="SAM" id="MobiDB-lite"/>
    </source>
</evidence>
<evidence type="ECO:0000313" key="3">
    <source>
        <dbReference type="Proteomes" id="UP001374535"/>
    </source>
</evidence>
<evidence type="ECO:0000313" key="2">
    <source>
        <dbReference type="EMBL" id="WVY89972.1"/>
    </source>
</evidence>
<feature type="region of interest" description="Disordered" evidence="1">
    <location>
        <begin position="95"/>
        <end position="120"/>
    </location>
</feature>
<feature type="non-terminal residue" evidence="2">
    <location>
        <position position="191"/>
    </location>
</feature>
<dbReference type="EMBL" id="CP144690">
    <property type="protein sequence ID" value="WVY89972.1"/>
    <property type="molecule type" value="Genomic_DNA"/>
</dbReference>
<organism evidence="2 3">
    <name type="scientific">Vigna mungo</name>
    <name type="common">Black gram</name>
    <name type="synonym">Phaseolus mungo</name>
    <dbReference type="NCBI Taxonomy" id="3915"/>
    <lineage>
        <taxon>Eukaryota</taxon>
        <taxon>Viridiplantae</taxon>
        <taxon>Streptophyta</taxon>
        <taxon>Embryophyta</taxon>
        <taxon>Tracheophyta</taxon>
        <taxon>Spermatophyta</taxon>
        <taxon>Magnoliopsida</taxon>
        <taxon>eudicotyledons</taxon>
        <taxon>Gunneridae</taxon>
        <taxon>Pentapetalae</taxon>
        <taxon>rosids</taxon>
        <taxon>fabids</taxon>
        <taxon>Fabales</taxon>
        <taxon>Fabaceae</taxon>
        <taxon>Papilionoideae</taxon>
        <taxon>50 kb inversion clade</taxon>
        <taxon>NPAAA clade</taxon>
        <taxon>indigoferoid/millettioid clade</taxon>
        <taxon>Phaseoleae</taxon>
        <taxon>Vigna</taxon>
    </lineage>
</organism>
<dbReference type="AlphaFoldDB" id="A0AAQ3MFC6"/>
<proteinExistence type="predicted"/>
<gene>
    <name evidence="2" type="ORF">V8G54_035486</name>
</gene>
<accession>A0AAQ3MFC6</accession>
<keyword evidence="3" id="KW-1185">Reference proteome</keyword>
<protein>
    <submittedName>
        <fullName evidence="2">Uncharacterized protein</fullName>
    </submittedName>
</protein>
<name>A0AAQ3MFC6_VIGMU</name>
<sequence length="191" mass="21501">NTKGQPLNVKRSFLTPLCKYWVALLYANISPCSHVSDLVPSRVVLLYYILQGRQISLVAGVDTLEAPLERPCKTIDRAYYIQYYLIDKEGLPIPAPQLPRPHRRHRPAQPAQPQPDQPDSFSMFEMRQMIQRLDAKMEAVNRIVLAQAEMLRHAFAASHLDFMTLVEYAARVAWPGDQAHSSEGGGTSSAT</sequence>
<dbReference type="Proteomes" id="UP001374535">
    <property type="component" value="Chromosome 11"/>
</dbReference>